<keyword evidence="6" id="KW-1015">Disulfide bond</keyword>
<reference evidence="12" key="1">
    <citation type="submission" date="2021-10" db="EMBL/GenBank/DDBJ databases">
        <title>Tropical sea cucumber genome reveals ecological adaptation and Cuvierian tubules defense mechanism.</title>
        <authorList>
            <person name="Chen T."/>
        </authorList>
    </citation>
    <scope>NUCLEOTIDE SEQUENCE</scope>
    <source>
        <strain evidence="12">Nanhai2018</strain>
        <tissue evidence="12">Muscle</tissue>
    </source>
</reference>
<evidence type="ECO:0000313" key="13">
    <source>
        <dbReference type="Proteomes" id="UP001152320"/>
    </source>
</evidence>
<dbReference type="InterPro" id="IPR000859">
    <property type="entry name" value="CUB_dom"/>
</dbReference>
<dbReference type="AlphaFoldDB" id="A0A9Q1BUB7"/>
<evidence type="ECO:0000256" key="4">
    <source>
        <dbReference type="ARBA" id="ARBA00022989"/>
    </source>
</evidence>
<evidence type="ECO:0000256" key="6">
    <source>
        <dbReference type="ARBA" id="ARBA00023157"/>
    </source>
</evidence>
<evidence type="ECO:0000313" key="12">
    <source>
        <dbReference type="EMBL" id="KAJ8032917.1"/>
    </source>
</evidence>
<comment type="caution">
    <text evidence="12">The sequence shown here is derived from an EMBL/GenBank/DDBJ whole genome shotgun (WGS) entry which is preliminary data.</text>
</comment>
<dbReference type="SMART" id="SM00321">
    <property type="entry name" value="WSC"/>
    <property type="match status" value="1"/>
</dbReference>
<proteinExistence type="predicted"/>
<keyword evidence="7" id="KW-0325">Glycoprotein</keyword>
<evidence type="ECO:0000256" key="5">
    <source>
        <dbReference type="ARBA" id="ARBA00023136"/>
    </source>
</evidence>
<keyword evidence="2 9" id="KW-0812">Transmembrane</keyword>
<evidence type="ECO:0000256" key="1">
    <source>
        <dbReference type="ARBA" id="ARBA00004167"/>
    </source>
</evidence>
<dbReference type="PROSITE" id="PS51212">
    <property type="entry name" value="WSC"/>
    <property type="match status" value="1"/>
</dbReference>
<dbReference type="EMBL" id="JAIZAY010000011">
    <property type="protein sequence ID" value="KAJ8032917.1"/>
    <property type="molecule type" value="Genomic_DNA"/>
</dbReference>
<dbReference type="Proteomes" id="UP001152320">
    <property type="component" value="Chromosome 11"/>
</dbReference>
<evidence type="ECO:0000259" key="11">
    <source>
        <dbReference type="PROSITE" id="PS51212"/>
    </source>
</evidence>
<keyword evidence="3" id="KW-0732">Signal</keyword>
<dbReference type="PROSITE" id="PS01180">
    <property type="entry name" value="CUB"/>
    <property type="match status" value="1"/>
</dbReference>
<evidence type="ECO:0000256" key="8">
    <source>
        <dbReference type="PROSITE-ProRule" id="PRU00059"/>
    </source>
</evidence>
<dbReference type="Pfam" id="PF01822">
    <property type="entry name" value="WSC"/>
    <property type="match status" value="1"/>
</dbReference>
<dbReference type="PANTHER" id="PTHR24269:SF16">
    <property type="entry name" value="PROTEIN SLG1"/>
    <property type="match status" value="1"/>
</dbReference>
<dbReference type="InterPro" id="IPR002889">
    <property type="entry name" value="WSC_carb-bd"/>
</dbReference>
<keyword evidence="5 9" id="KW-0472">Membrane</keyword>
<accession>A0A9Q1BUB7</accession>
<comment type="subcellular location">
    <subcellularLocation>
        <location evidence="1">Membrane</location>
        <topology evidence="1">Single-pass membrane protein</topology>
    </subcellularLocation>
</comment>
<name>A0A9Q1BUB7_HOLLE</name>
<evidence type="ECO:0000256" key="7">
    <source>
        <dbReference type="ARBA" id="ARBA00023180"/>
    </source>
</evidence>
<evidence type="ECO:0000256" key="2">
    <source>
        <dbReference type="ARBA" id="ARBA00022692"/>
    </source>
</evidence>
<protein>
    <submittedName>
        <fullName evidence="12">Kremen protein 1</fullName>
    </submittedName>
</protein>
<evidence type="ECO:0000256" key="9">
    <source>
        <dbReference type="SAM" id="Phobius"/>
    </source>
</evidence>
<feature type="domain" description="CUB" evidence="10">
    <location>
        <begin position="141"/>
        <end position="193"/>
    </location>
</feature>
<comment type="caution">
    <text evidence="8">Lacks conserved residue(s) required for the propagation of feature annotation.</text>
</comment>
<dbReference type="GO" id="GO:0005886">
    <property type="term" value="C:plasma membrane"/>
    <property type="evidence" value="ECO:0007669"/>
    <property type="project" value="TreeGrafter"/>
</dbReference>
<dbReference type="InterPro" id="IPR051836">
    <property type="entry name" value="Kremen_rcpt"/>
</dbReference>
<evidence type="ECO:0000256" key="3">
    <source>
        <dbReference type="ARBA" id="ARBA00022729"/>
    </source>
</evidence>
<keyword evidence="4 9" id="KW-1133">Transmembrane helix</keyword>
<evidence type="ECO:0000259" key="10">
    <source>
        <dbReference type="PROSITE" id="PS01180"/>
    </source>
</evidence>
<gene>
    <name evidence="12" type="ORF">HOLleu_23008</name>
</gene>
<sequence>MQVRGDILADSITLTANCRESDSTKECVFVTTSKCASQIHISCQFPGFLGCFNHQNSSSALFKVLSSFTEFTIQKCIEECREEGYDFAGVTQGATCLCGDTIASRQLDNYLCQAFPCRDDTYQSCGGGSEISIYGTSFGKCGGHIGYPSNRGNTLQYLVSPNYPESSEEVDCRWTILFQKRTAEVQVIFIDLLLRQASFLKFSYLLSNGYVGEQYLMNTDDRPVEFVQNFEEVPIVSMTVQLSSPSNESLACFAMYYKANLLATIKMPSASSEQLNTSSYITSSITSVKVSATEEMPPTKLNLNFVYGWLILGLFVITTWASISLKIPCKTHKREDGESSHSVRNHARRSKQVSLSSIIDDDVNSVHLNRIVSDDTSVSHGNIVELAPEQQKGHYYIENESGKKIICKSQEPTEVTTDDKRED</sequence>
<dbReference type="OrthoDB" id="5985073at2759"/>
<feature type="transmembrane region" description="Helical" evidence="9">
    <location>
        <begin position="306"/>
        <end position="325"/>
    </location>
</feature>
<keyword evidence="13" id="KW-1185">Reference proteome</keyword>
<dbReference type="PANTHER" id="PTHR24269">
    <property type="entry name" value="KREMEN PROTEIN"/>
    <property type="match status" value="1"/>
</dbReference>
<organism evidence="12 13">
    <name type="scientific">Holothuria leucospilota</name>
    <name type="common">Black long sea cucumber</name>
    <name type="synonym">Mertensiothuria leucospilota</name>
    <dbReference type="NCBI Taxonomy" id="206669"/>
    <lineage>
        <taxon>Eukaryota</taxon>
        <taxon>Metazoa</taxon>
        <taxon>Echinodermata</taxon>
        <taxon>Eleutherozoa</taxon>
        <taxon>Echinozoa</taxon>
        <taxon>Holothuroidea</taxon>
        <taxon>Aspidochirotacea</taxon>
        <taxon>Aspidochirotida</taxon>
        <taxon>Holothuriidae</taxon>
        <taxon>Holothuria</taxon>
    </lineage>
</organism>
<feature type="domain" description="WSC" evidence="11">
    <location>
        <begin position="45"/>
        <end position="137"/>
    </location>
</feature>